<dbReference type="GO" id="GO:0020037">
    <property type="term" value="F:heme binding"/>
    <property type="evidence" value="ECO:0007669"/>
    <property type="project" value="InterPro"/>
</dbReference>
<evidence type="ECO:0000256" key="9">
    <source>
        <dbReference type="RuleBase" id="RU000461"/>
    </source>
</evidence>
<keyword evidence="5 9" id="KW-0560">Oxidoreductase</keyword>
<dbReference type="InterPro" id="IPR001128">
    <property type="entry name" value="Cyt_P450"/>
</dbReference>
<dbReference type="PANTHER" id="PTHR46206:SF6">
    <property type="entry name" value="CYTOCHROME P450 MONOOXYGENASE AN1598-RELATED"/>
    <property type="match status" value="1"/>
</dbReference>
<dbReference type="InterPro" id="IPR017972">
    <property type="entry name" value="Cyt_P450_CS"/>
</dbReference>
<organism evidence="11 12">
    <name type="scientific">Xylaria flabelliformis</name>
    <dbReference type="NCBI Taxonomy" id="2512241"/>
    <lineage>
        <taxon>Eukaryota</taxon>
        <taxon>Fungi</taxon>
        <taxon>Dikarya</taxon>
        <taxon>Ascomycota</taxon>
        <taxon>Pezizomycotina</taxon>
        <taxon>Sordariomycetes</taxon>
        <taxon>Xylariomycetidae</taxon>
        <taxon>Xylariales</taxon>
        <taxon>Xylariaceae</taxon>
        <taxon>Xylaria</taxon>
    </lineage>
</organism>
<evidence type="ECO:0000256" key="1">
    <source>
        <dbReference type="ARBA" id="ARBA00001971"/>
    </source>
</evidence>
<dbReference type="GO" id="GO:0004497">
    <property type="term" value="F:monooxygenase activity"/>
    <property type="evidence" value="ECO:0007669"/>
    <property type="project" value="UniProtKB-KW"/>
</dbReference>
<evidence type="ECO:0000256" key="4">
    <source>
        <dbReference type="ARBA" id="ARBA00022723"/>
    </source>
</evidence>
<dbReference type="Pfam" id="PF00067">
    <property type="entry name" value="p450"/>
    <property type="match status" value="1"/>
</dbReference>
<dbReference type="SUPFAM" id="SSF48264">
    <property type="entry name" value="Cytochrome P450"/>
    <property type="match status" value="1"/>
</dbReference>
<evidence type="ECO:0000313" key="11">
    <source>
        <dbReference type="EMBL" id="TRX96396.1"/>
    </source>
</evidence>
<reference evidence="12" key="1">
    <citation type="submission" date="2019-06" db="EMBL/GenBank/DDBJ databases">
        <title>Draft genome sequence of the griseofulvin-producing fungus Xylaria cubensis strain G536.</title>
        <authorList>
            <person name="Mead M.E."/>
            <person name="Raja H.A."/>
            <person name="Steenwyk J.L."/>
            <person name="Knowles S.L."/>
            <person name="Oberlies N.H."/>
            <person name="Rokas A."/>
        </authorList>
    </citation>
    <scope>NUCLEOTIDE SEQUENCE [LARGE SCALE GENOMIC DNA]</scope>
    <source>
        <strain evidence="12">G536</strain>
    </source>
</reference>
<comment type="caution">
    <text evidence="11">The sequence shown here is derived from an EMBL/GenBank/DDBJ whole genome shotgun (WGS) entry which is preliminary data.</text>
</comment>
<evidence type="ECO:0000256" key="5">
    <source>
        <dbReference type="ARBA" id="ARBA00023002"/>
    </source>
</evidence>
<feature type="transmembrane region" description="Helical" evidence="10">
    <location>
        <begin position="30"/>
        <end position="51"/>
    </location>
</feature>
<keyword evidence="10" id="KW-0472">Membrane</keyword>
<dbReference type="PANTHER" id="PTHR46206">
    <property type="entry name" value="CYTOCHROME P450"/>
    <property type="match status" value="1"/>
</dbReference>
<dbReference type="Gene3D" id="1.10.630.10">
    <property type="entry name" value="Cytochrome P450"/>
    <property type="match status" value="1"/>
</dbReference>
<feature type="binding site" description="axial binding residue" evidence="8">
    <location>
        <position position="468"/>
    </location>
    <ligand>
        <name>heme</name>
        <dbReference type="ChEBI" id="CHEBI:30413"/>
    </ligand>
    <ligandPart>
        <name>Fe</name>
        <dbReference type="ChEBI" id="CHEBI:18248"/>
    </ligandPart>
</feature>
<evidence type="ECO:0000256" key="3">
    <source>
        <dbReference type="ARBA" id="ARBA00010617"/>
    </source>
</evidence>
<sequence>MSLVNVSSADADGHLYHGVSNDSNGYGWRLNLFTILCVLSPVLTSVLWALWKQFAPTQRLVPGIPIVGGSKDRVRNRNEFLENSKNQLLEGYREAKGGLFYIPTPLGERLMVPPEFIEDLKAAPVEKVDFIAHFLEMFEGKYIDIGTYSTLHPRTLKFQLGQNLPQVMDLVQGEIRHAFETTWPACDEWTEVPVLQAITPIVARASSYMLGGAALSRSDEWINVAIEFTTAFYFGAKKLKELPRWSRHAAKYFIPEVRETWKHHAVAQKLALPLLKDYASAEPSTENCNLLYWMKHDAKGYENNDKFIASVLPKVTAAAIHTSAAAPAQLIFDLCERPEYIPMLRKEIMENLDDEGKIRKGGFYKLRIMDSVMKESQRFSPPVLVSFQRLITEDWKLSNGFVIPAGTTIGAATHAQSLDPNIYPEPEKFDGLRFLKLREKAGVNEEGRQTFAAASPTNMVFGYGRHVCPGRFFAADVIKSIMAYLIEHYDMKFSEGQTRPESYGYQTTMIPNRTATVLFKRRKL</sequence>
<name>A0A553I867_9PEZI</name>
<keyword evidence="10" id="KW-0812">Transmembrane</keyword>
<comment type="similarity">
    <text evidence="3 9">Belongs to the cytochrome P450 family.</text>
</comment>
<dbReference type="PRINTS" id="PR00465">
    <property type="entry name" value="EP450IV"/>
</dbReference>
<evidence type="ECO:0000256" key="2">
    <source>
        <dbReference type="ARBA" id="ARBA00004167"/>
    </source>
</evidence>
<dbReference type="EMBL" id="VFLP01000011">
    <property type="protein sequence ID" value="TRX96396.1"/>
    <property type="molecule type" value="Genomic_DNA"/>
</dbReference>
<evidence type="ECO:0000256" key="6">
    <source>
        <dbReference type="ARBA" id="ARBA00023004"/>
    </source>
</evidence>
<dbReference type="GO" id="GO:0005506">
    <property type="term" value="F:iron ion binding"/>
    <property type="evidence" value="ECO:0007669"/>
    <property type="project" value="InterPro"/>
</dbReference>
<keyword evidence="7 9" id="KW-0503">Monooxygenase</keyword>
<dbReference type="STRING" id="2512241.A0A553I867"/>
<dbReference type="CDD" id="cd11041">
    <property type="entry name" value="CYP503A1-like"/>
    <property type="match status" value="1"/>
</dbReference>
<proteinExistence type="inferred from homology"/>
<dbReference type="PROSITE" id="PS00086">
    <property type="entry name" value="CYTOCHROME_P450"/>
    <property type="match status" value="1"/>
</dbReference>
<dbReference type="InterPro" id="IPR036396">
    <property type="entry name" value="Cyt_P450_sf"/>
</dbReference>
<evidence type="ECO:0000256" key="10">
    <source>
        <dbReference type="SAM" id="Phobius"/>
    </source>
</evidence>
<evidence type="ECO:0000313" key="12">
    <source>
        <dbReference type="Proteomes" id="UP000319160"/>
    </source>
</evidence>
<keyword evidence="4 8" id="KW-0479">Metal-binding</keyword>
<keyword evidence="8 9" id="KW-0349">Heme</keyword>
<evidence type="ECO:0000256" key="8">
    <source>
        <dbReference type="PIRSR" id="PIRSR602403-1"/>
    </source>
</evidence>
<dbReference type="GO" id="GO:0016020">
    <property type="term" value="C:membrane"/>
    <property type="evidence" value="ECO:0007669"/>
    <property type="project" value="UniProtKB-SubCell"/>
</dbReference>
<dbReference type="InterPro" id="IPR002403">
    <property type="entry name" value="Cyt_P450_E_grp-IV"/>
</dbReference>
<dbReference type="Proteomes" id="UP000319160">
    <property type="component" value="Unassembled WGS sequence"/>
</dbReference>
<keyword evidence="6 8" id="KW-0408">Iron</keyword>
<accession>A0A553I867</accession>
<keyword evidence="12" id="KW-1185">Reference proteome</keyword>
<dbReference type="GO" id="GO:0016705">
    <property type="term" value="F:oxidoreductase activity, acting on paired donors, with incorporation or reduction of molecular oxygen"/>
    <property type="evidence" value="ECO:0007669"/>
    <property type="project" value="InterPro"/>
</dbReference>
<protein>
    <recommendedName>
        <fullName evidence="13">Cytochrome P450</fullName>
    </recommendedName>
</protein>
<gene>
    <name evidence="11" type="ORF">FHL15_002668</name>
</gene>
<evidence type="ECO:0008006" key="13">
    <source>
        <dbReference type="Google" id="ProtNLM"/>
    </source>
</evidence>
<dbReference type="OrthoDB" id="1844152at2759"/>
<comment type="cofactor">
    <cofactor evidence="1 8">
        <name>heme</name>
        <dbReference type="ChEBI" id="CHEBI:30413"/>
    </cofactor>
</comment>
<keyword evidence="10" id="KW-1133">Transmembrane helix</keyword>
<evidence type="ECO:0000256" key="7">
    <source>
        <dbReference type="ARBA" id="ARBA00023033"/>
    </source>
</evidence>
<dbReference type="AlphaFoldDB" id="A0A553I867"/>
<comment type="subcellular location">
    <subcellularLocation>
        <location evidence="2">Membrane</location>
        <topology evidence="2">Single-pass membrane protein</topology>
    </subcellularLocation>
</comment>